<evidence type="ECO:0000313" key="2">
    <source>
        <dbReference type="Proteomes" id="UP001156882"/>
    </source>
</evidence>
<keyword evidence="2" id="KW-1185">Reference proteome</keyword>
<protein>
    <submittedName>
        <fullName evidence="1">Uncharacterized protein</fullName>
    </submittedName>
</protein>
<accession>A0ABQ6CDH8</accession>
<sequence length="73" mass="8493">MCGKALLKVEFRHQAFPMQQETFTRLRFTGFQIFERRKAAGYLPIGGHCTKVLWVYDISNEPRTHAIGIPLNR</sequence>
<reference evidence="2" key="1">
    <citation type="journal article" date="2019" name="Int. J. Syst. Evol. Microbiol.">
        <title>The Global Catalogue of Microorganisms (GCM) 10K type strain sequencing project: providing services to taxonomists for standard genome sequencing and annotation.</title>
        <authorList>
            <consortium name="The Broad Institute Genomics Platform"/>
            <consortium name="The Broad Institute Genome Sequencing Center for Infectious Disease"/>
            <person name="Wu L."/>
            <person name="Ma J."/>
        </authorList>
    </citation>
    <scope>NUCLEOTIDE SEQUENCE [LARGE SCALE GENOMIC DNA]</scope>
    <source>
        <strain evidence="2">NBRC 101365</strain>
    </source>
</reference>
<comment type="caution">
    <text evidence="1">The sequence shown here is derived from an EMBL/GenBank/DDBJ whole genome shotgun (WGS) entry which is preliminary data.</text>
</comment>
<dbReference type="EMBL" id="BSPC01000009">
    <property type="protein sequence ID" value="GLS18200.1"/>
    <property type="molecule type" value="Genomic_DNA"/>
</dbReference>
<organism evidence="1 2">
    <name type="scientific">Labrys miyagiensis</name>
    <dbReference type="NCBI Taxonomy" id="346912"/>
    <lineage>
        <taxon>Bacteria</taxon>
        <taxon>Pseudomonadati</taxon>
        <taxon>Pseudomonadota</taxon>
        <taxon>Alphaproteobacteria</taxon>
        <taxon>Hyphomicrobiales</taxon>
        <taxon>Xanthobacteraceae</taxon>
        <taxon>Labrys</taxon>
    </lineage>
</organism>
<name>A0ABQ6CDH8_9HYPH</name>
<gene>
    <name evidence="1" type="ORF">GCM10007874_12160</name>
</gene>
<evidence type="ECO:0000313" key="1">
    <source>
        <dbReference type="EMBL" id="GLS18200.1"/>
    </source>
</evidence>
<proteinExistence type="predicted"/>
<dbReference type="Proteomes" id="UP001156882">
    <property type="component" value="Unassembled WGS sequence"/>
</dbReference>